<feature type="chain" id="PRO_5027998406" evidence="1">
    <location>
        <begin position="21"/>
        <end position="312"/>
    </location>
</feature>
<protein>
    <submittedName>
        <fullName evidence="2">Type IX secretion system membrane protein PorP/SprF</fullName>
    </submittedName>
</protein>
<accession>A0A6S6S9X5</accession>
<reference evidence="2" key="1">
    <citation type="submission" date="2020-01" db="EMBL/GenBank/DDBJ databases">
        <authorList>
            <person name="Meier V. D."/>
            <person name="Meier V D."/>
        </authorList>
    </citation>
    <scope>NUCLEOTIDE SEQUENCE</scope>
    <source>
        <strain evidence="2">HLG_WM_MAG_10</strain>
    </source>
</reference>
<evidence type="ECO:0000256" key="1">
    <source>
        <dbReference type="SAM" id="SignalP"/>
    </source>
</evidence>
<evidence type="ECO:0000313" key="2">
    <source>
        <dbReference type="EMBL" id="CAA6799925.1"/>
    </source>
</evidence>
<name>A0A6S6S9X5_9BACT</name>
<proteinExistence type="predicted"/>
<dbReference type="NCBIfam" id="TIGR03519">
    <property type="entry name" value="T9SS_PorP_fam"/>
    <property type="match status" value="1"/>
</dbReference>
<feature type="signal peptide" evidence="1">
    <location>
        <begin position="1"/>
        <end position="20"/>
    </location>
</feature>
<organism evidence="2">
    <name type="scientific">uncultured Aureispira sp</name>
    <dbReference type="NCBI Taxonomy" id="1331704"/>
    <lineage>
        <taxon>Bacteria</taxon>
        <taxon>Pseudomonadati</taxon>
        <taxon>Bacteroidota</taxon>
        <taxon>Saprospiria</taxon>
        <taxon>Saprospirales</taxon>
        <taxon>Saprospiraceae</taxon>
        <taxon>Aureispira</taxon>
        <taxon>environmental samples</taxon>
    </lineage>
</organism>
<sequence length="312" mass="35861">MRRFSFLLILICSYWTHSYAQQDVQYTQFMFNKMYFNPAYAGSKKNVCLSAIYRKQWIGIDRAPQTATLSAHGATWKNRLGLGLSLTYDQIGFTDKVDIETNYAYIIRFKNENFLSLGLRGSFSYMQIRWDEANPTQAFDNSIPGGVTSKLLPNFGAGVYYQAQHWYAGFSIPHIFENKLDFSLNAGGNSSIDIEPRLKQHYYLMGGLSFDIAKKVQIQPNILFKYVGNAPLDLDLNLSFVFFEKVLAGVTYRLGDSFDVLIQWKVAPQLQIAFAYDITVTQLQQYNAGTIEVMMEYCFLKKTEKVNNPRFF</sequence>
<gene>
    <name evidence="2" type="ORF">HELGO_WM10887</name>
</gene>
<dbReference type="InterPro" id="IPR019861">
    <property type="entry name" value="PorP/SprF_Bacteroidetes"/>
</dbReference>
<dbReference type="Pfam" id="PF11751">
    <property type="entry name" value="PorP_SprF"/>
    <property type="match status" value="1"/>
</dbReference>
<dbReference type="EMBL" id="CACVAQ010000047">
    <property type="protein sequence ID" value="CAA6799925.1"/>
    <property type="molecule type" value="Genomic_DNA"/>
</dbReference>
<dbReference type="AlphaFoldDB" id="A0A6S6S9X5"/>
<keyword evidence="1" id="KW-0732">Signal</keyword>